<evidence type="ECO:0000313" key="2">
    <source>
        <dbReference type="Proteomes" id="UP001186974"/>
    </source>
</evidence>
<keyword evidence="2" id="KW-1185">Reference proteome</keyword>
<sequence>MTFVLGGYDQSRFIQKNISFPIATNHSLGLTVSSVTIDSNGSTAASSGPFTAVVDSAMPYLWLPTELCDLFADQFGLEYDATYGYYFANESSRQNNRLARRNVTLTLAASSQANEIVSITLPYEAFDLQLSYPISDVPYDYFPIRRAKDQNVLGRAFLQEAYMIVDYERSSFSINPALFPGDSTPPAAPELVAIYNRTYDSNANTANKPELSGGAIGGIVAGCVVLVLAVGGLAAFYFLRRRKRAHEEAEKRKSEATFVEMTNYGIQFKEHRASELPSPNPGLGGFYRPGHRKIGSDESHELASDDGTGTGYFSRLSQSTRVPPSELPSPDEVHELPGSDPAEGGPRSPRSPRSP</sequence>
<dbReference type="EMBL" id="JAWDJW010006380">
    <property type="protein sequence ID" value="KAK3064991.1"/>
    <property type="molecule type" value="Genomic_DNA"/>
</dbReference>
<accession>A0ACC3DBV6</accession>
<dbReference type="Proteomes" id="UP001186974">
    <property type="component" value="Unassembled WGS sequence"/>
</dbReference>
<protein>
    <submittedName>
        <fullName evidence="1">Uncharacterized protein</fullName>
    </submittedName>
</protein>
<evidence type="ECO:0000313" key="1">
    <source>
        <dbReference type="EMBL" id="KAK3064991.1"/>
    </source>
</evidence>
<comment type="caution">
    <text evidence="1">The sequence shown here is derived from an EMBL/GenBank/DDBJ whole genome shotgun (WGS) entry which is preliminary data.</text>
</comment>
<gene>
    <name evidence="1" type="ORF">LTS18_014484</name>
</gene>
<name>A0ACC3DBV6_9PEZI</name>
<organism evidence="1 2">
    <name type="scientific">Coniosporium uncinatum</name>
    <dbReference type="NCBI Taxonomy" id="93489"/>
    <lineage>
        <taxon>Eukaryota</taxon>
        <taxon>Fungi</taxon>
        <taxon>Dikarya</taxon>
        <taxon>Ascomycota</taxon>
        <taxon>Pezizomycotina</taxon>
        <taxon>Dothideomycetes</taxon>
        <taxon>Dothideomycetes incertae sedis</taxon>
        <taxon>Coniosporium</taxon>
    </lineage>
</organism>
<reference evidence="1" key="1">
    <citation type="submission" date="2024-09" db="EMBL/GenBank/DDBJ databases">
        <title>Black Yeasts Isolated from many extreme environments.</title>
        <authorList>
            <person name="Coleine C."/>
            <person name="Stajich J.E."/>
            <person name="Selbmann L."/>
        </authorList>
    </citation>
    <scope>NUCLEOTIDE SEQUENCE</scope>
    <source>
        <strain evidence="1">CCFEE 5737</strain>
    </source>
</reference>
<proteinExistence type="predicted"/>